<proteinExistence type="predicted"/>
<protein>
    <recommendedName>
        <fullName evidence="4">Late sexual development protein</fullName>
    </recommendedName>
</protein>
<evidence type="ECO:0000313" key="2">
    <source>
        <dbReference type="EMBL" id="KIV92254.1"/>
    </source>
</evidence>
<reference evidence="2 3" key="1">
    <citation type="submission" date="2015-01" db="EMBL/GenBank/DDBJ databases">
        <title>The Genome Sequence of Exophiala mesophila CBS40295.</title>
        <authorList>
            <consortium name="The Broad Institute Genomics Platform"/>
            <person name="Cuomo C."/>
            <person name="de Hoog S."/>
            <person name="Gorbushina A."/>
            <person name="Stielow B."/>
            <person name="Teixiera M."/>
            <person name="Abouelleil A."/>
            <person name="Chapman S.B."/>
            <person name="Priest M."/>
            <person name="Young S.K."/>
            <person name="Wortman J."/>
            <person name="Nusbaum C."/>
            <person name="Birren B."/>
        </authorList>
    </citation>
    <scope>NUCLEOTIDE SEQUENCE [LARGE SCALE GENOMIC DNA]</scope>
    <source>
        <strain evidence="2 3">CBS 40295</strain>
    </source>
</reference>
<organism evidence="2 3">
    <name type="scientific">Exophiala mesophila</name>
    <name type="common">Black yeast-like fungus</name>
    <dbReference type="NCBI Taxonomy" id="212818"/>
    <lineage>
        <taxon>Eukaryota</taxon>
        <taxon>Fungi</taxon>
        <taxon>Dikarya</taxon>
        <taxon>Ascomycota</taxon>
        <taxon>Pezizomycotina</taxon>
        <taxon>Eurotiomycetes</taxon>
        <taxon>Chaetothyriomycetidae</taxon>
        <taxon>Chaetothyriales</taxon>
        <taxon>Herpotrichiellaceae</taxon>
        <taxon>Exophiala</taxon>
    </lineage>
</organism>
<feature type="chain" id="PRO_5002252723" description="Late sexual development protein" evidence="1">
    <location>
        <begin position="21"/>
        <end position="382"/>
    </location>
</feature>
<dbReference type="VEuPathDB" id="FungiDB:PV10_06711"/>
<dbReference type="OMA" id="WMTYINQ"/>
<dbReference type="RefSeq" id="XP_016223828.1">
    <property type="nucleotide sequence ID" value="XM_016371535.1"/>
</dbReference>
<dbReference type="Proteomes" id="UP000054302">
    <property type="component" value="Unassembled WGS sequence"/>
</dbReference>
<feature type="signal peptide" evidence="1">
    <location>
        <begin position="1"/>
        <end position="20"/>
    </location>
</feature>
<dbReference type="OrthoDB" id="5293813at2759"/>
<accession>A0A0D1ZE75</accession>
<evidence type="ECO:0008006" key="4">
    <source>
        <dbReference type="Google" id="ProtNLM"/>
    </source>
</evidence>
<evidence type="ECO:0000256" key="1">
    <source>
        <dbReference type="SAM" id="SignalP"/>
    </source>
</evidence>
<dbReference type="AlphaFoldDB" id="A0A0D1ZE75"/>
<keyword evidence="3" id="KW-1185">Reference proteome</keyword>
<dbReference type="EMBL" id="KN847523">
    <property type="protein sequence ID" value="KIV92254.1"/>
    <property type="molecule type" value="Genomic_DNA"/>
</dbReference>
<dbReference type="GeneID" id="27324556"/>
<gene>
    <name evidence="2" type="ORF">PV10_06711</name>
</gene>
<sequence>MHVHSVAIAGSLALSSLVSAIPVARLSREARSESQRRDASAGNPFSFPLSNGFPNIVAGSQQEASLFNQAHGTLPNGPPPPTAPAEDDLLSLRLIAFNELWEVAFFTELLANITNNIPGYEFEDPNERQAAINAITAVQAQEQLHALDANGALTHFNAGPIQPCQYVAPVSNFQDAIAVASQFTDVVLGTLGDVVTHFGENGDSGLIRGVASVIGQEGEQDGYYRSLLGKVPSANAFLTASAREFAFNAINQNFVVPGSCPNANTINLPTYGVLSLETPATQITAQDTTLSFSIPAEEVWSQYPNGQGLSLILINQQNVPINQTLAITGVSDDLVQFTANFPFEENSLFGLTIAVVAAGEGLTDIATVAENTVFGPVFINVL</sequence>
<evidence type="ECO:0000313" key="3">
    <source>
        <dbReference type="Proteomes" id="UP000054302"/>
    </source>
</evidence>
<name>A0A0D1ZE75_EXOME</name>
<keyword evidence="1" id="KW-0732">Signal</keyword>
<dbReference type="HOGENOM" id="CLU_045147_0_0_1"/>